<comment type="caution">
    <text evidence="2">The sequence shown here is derived from an EMBL/GenBank/DDBJ whole genome shotgun (WGS) entry which is preliminary data.</text>
</comment>
<evidence type="ECO:0000256" key="1">
    <source>
        <dbReference type="SAM" id="Phobius"/>
    </source>
</evidence>
<keyword evidence="1" id="KW-0812">Transmembrane</keyword>
<feature type="transmembrane region" description="Helical" evidence="1">
    <location>
        <begin position="21"/>
        <end position="45"/>
    </location>
</feature>
<sequence length="85" mass="9420">MEDEIKEARTDLSDCAISRQALLSVAVFVAVSGSVLFAIIFILYLRLSKLNELHSSAPPLTTKVPLDCTPFSSESSSRFRFIGRR</sequence>
<keyword evidence="1" id="KW-0472">Membrane</keyword>
<dbReference type="EMBL" id="AZBU02000002">
    <property type="protein sequence ID" value="TKR94110.1"/>
    <property type="molecule type" value="Genomic_DNA"/>
</dbReference>
<gene>
    <name evidence="2" type="ORF">L596_008440</name>
</gene>
<proteinExistence type="predicted"/>
<organism evidence="2 3">
    <name type="scientific">Steinernema carpocapsae</name>
    <name type="common">Entomopathogenic nematode</name>
    <dbReference type="NCBI Taxonomy" id="34508"/>
    <lineage>
        <taxon>Eukaryota</taxon>
        <taxon>Metazoa</taxon>
        <taxon>Ecdysozoa</taxon>
        <taxon>Nematoda</taxon>
        <taxon>Chromadorea</taxon>
        <taxon>Rhabditida</taxon>
        <taxon>Tylenchina</taxon>
        <taxon>Panagrolaimomorpha</taxon>
        <taxon>Strongyloidoidea</taxon>
        <taxon>Steinernematidae</taxon>
        <taxon>Steinernema</taxon>
    </lineage>
</organism>
<accession>A0A4U5PCS4</accession>
<reference evidence="2 3" key="2">
    <citation type="journal article" date="2019" name="G3 (Bethesda)">
        <title>Hybrid Assembly of the Genome of the Entomopathogenic Nematode Steinernema carpocapsae Identifies the X-Chromosome.</title>
        <authorList>
            <person name="Serra L."/>
            <person name="Macchietto M."/>
            <person name="Macias-Munoz A."/>
            <person name="McGill C.J."/>
            <person name="Rodriguez I.M."/>
            <person name="Rodriguez B."/>
            <person name="Murad R."/>
            <person name="Mortazavi A."/>
        </authorList>
    </citation>
    <scope>NUCLEOTIDE SEQUENCE [LARGE SCALE GENOMIC DNA]</scope>
    <source>
        <strain evidence="2 3">ALL</strain>
    </source>
</reference>
<name>A0A4U5PCS4_STECR</name>
<dbReference type="Proteomes" id="UP000298663">
    <property type="component" value="Unassembled WGS sequence"/>
</dbReference>
<evidence type="ECO:0000313" key="3">
    <source>
        <dbReference type="Proteomes" id="UP000298663"/>
    </source>
</evidence>
<keyword evidence="3" id="KW-1185">Reference proteome</keyword>
<protein>
    <submittedName>
        <fullName evidence="2">Uncharacterized protein</fullName>
    </submittedName>
</protein>
<dbReference type="AlphaFoldDB" id="A0A4U5PCS4"/>
<reference evidence="2 3" key="1">
    <citation type="journal article" date="2015" name="Genome Biol.">
        <title>Comparative genomics of Steinernema reveals deeply conserved gene regulatory networks.</title>
        <authorList>
            <person name="Dillman A.R."/>
            <person name="Macchietto M."/>
            <person name="Porter C.F."/>
            <person name="Rogers A."/>
            <person name="Williams B."/>
            <person name="Antoshechkin I."/>
            <person name="Lee M.M."/>
            <person name="Goodwin Z."/>
            <person name="Lu X."/>
            <person name="Lewis E.E."/>
            <person name="Goodrich-Blair H."/>
            <person name="Stock S.P."/>
            <person name="Adams B.J."/>
            <person name="Sternberg P.W."/>
            <person name="Mortazavi A."/>
        </authorList>
    </citation>
    <scope>NUCLEOTIDE SEQUENCE [LARGE SCALE GENOMIC DNA]</scope>
    <source>
        <strain evidence="2 3">ALL</strain>
    </source>
</reference>
<keyword evidence="1" id="KW-1133">Transmembrane helix</keyword>
<evidence type="ECO:0000313" key="2">
    <source>
        <dbReference type="EMBL" id="TKR94110.1"/>
    </source>
</evidence>